<keyword evidence="2" id="KW-1185">Reference proteome</keyword>
<proteinExistence type="predicted"/>
<protein>
    <submittedName>
        <fullName evidence="1">Uncharacterized protein</fullName>
    </submittedName>
</protein>
<evidence type="ECO:0000313" key="2">
    <source>
        <dbReference type="Proteomes" id="UP001177140"/>
    </source>
</evidence>
<comment type="caution">
    <text evidence="1">The sequence shown here is derived from an EMBL/GenBank/DDBJ whole genome shotgun (WGS) entry which is preliminary data.</text>
</comment>
<reference evidence="1" key="1">
    <citation type="submission" date="2022-03" db="EMBL/GenBank/DDBJ databases">
        <title>A functionally conserved STORR gene fusion in Papaver species that diverged 16.8 million years ago.</title>
        <authorList>
            <person name="Catania T."/>
        </authorList>
    </citation>
    <scope>NUCLEOTIDE SEQUENCE</scope>
    <source>
        <strain evidence="1">S-191538</strain>
    </source>
</reference>
<sequence>MDLRHISRAQLETEIERKKSMLQTREKQRFSISKQRFFAVDCCHWILTTGEKSKRDSGKVQARQEEEWVIYRLGNSERENWKSRMARYSGSECWTELKKRNKGGDCCHGHCLRSLRTLFYSWKYCISNNGFVFEWKVLQGSR</sequence>
<gene>
    <name evidence="1" type="ORF">MKW94_008911</name>
</gene>
<dbReference type="Proteomes" id="UP001177140">
    <property type="component" value="Unassembled WGS sequence"/>
</dbReference>
<accession>A0AA41VQ90</accession>
<name>A0AA41VQ90_PAPNU</name>
<dbReference type="EMBL" id="JAJJMA010269432">
    <property type="protein sequence ID" value="MCL7045408.1"/>
    <property type="molecule type" value="Genomic_DNA"/>
</dbReference>
<dbReference type="AlphaFoldDB" id="A0AA41VQ90"/>
<organism evidence="1 2">
    <name type="scientific">Papaver nudicaule</name>
    <name type="common">Iceland poppy</name>
    <dbReference type="NCBI Taxonomy" id="74823"/>
    <lineage>
        <taxon>Eukaryota</taxon>
        <taxon>Viridiplantae</taxon>
        <taxon>Streptophyta</taxon>
        <taxon>Embryophyta</taxon>
        <taxon>Tracheophyta</taxon>
        <taxon>Spermatophyta</taxon>
        <taxon>Magnoliopsida</taxon>
        <taxon>Ranunculales</taxon>
        <taxon>Papaveraceae</taxon>
        <taxon>Papaveroideae</taxon>
        <taxon>Papaver</taxon>
    </lineage>
</organism>
<evidence type="ECO:0000313" key="1">
    <source>
        <dbReference type="EMBL" id="MCL7045408.1"/>
    </source>
</evidence>